<dbReference type="GO" id="GO:0004775">
    <property type="term" value="F:succinate-CoA ligase (ADP-forming) activity"/>
    <property type="evidence" value="ECO:0007669"/>
    <property type="project" value="UniProtKB-UniRule"/>
</dbReference>
<feature type="binding site" evidence="10">
    <location>
        <position position="117"/>
    </location>
    <ligand>
        <name>ATP</name>
        <dbReference type="ChEBI" id="CHEBI:30616"/>
    </ligand>
</feature>
<feature type="binding site" evidence="10">
    <location>
        <position position="223"/>
    </location>
    <ligand>
        <name>Mg(2+)</name>
        <dbReference type="ChEBI" id="CHEBI:18420"/>
    </ligand>
</feature>
<keyword evidence="3 10" id="KW-0436">Ligase</keyword>
<comment type="catalytic activity">
    <reaction evidence="10">
        <text>succinate + ATP + CoA = succinyl-CoA + ADP + phosphate</text>
        <dbReference type="Rhea" id="RHEA:17661"/>
        <dbReference type="ChEBI" id="CHEBI:30031"/>
        <dbReference type="ChEBI" id="CHEBI:30616"/>
        <dbReference type="ChEBI" id="CHEBI:43474"/>
        <dbReference type="ChEBI" id="CHEBI:57287"/>
        <dbReference type="ChEBI" id="CHEBI:57292"/>
        <dbReference type="ChEBI" id="CHEBI:456216"/>
        <dbReference type="EC" id="6.2.1.5"/>
    </reaction>
</comment>
<dbReference type="PANTHER" id="PTHR11815:SF10">
    <property type="entry name" value="SUCCINATE--COA LIGASE [GDP-FORMING] SUBUNIT BETA, MITOCHONDRIAL"/>
    <property type="match status" value="1"/>
</dbReference>
<dbReference type="SUPFAM" id="SSF56059">
    <property type="entry name" value="Glutathione synthetase ATP-binding domain-like"/>
    <property type="match status" value="1"/>
</dbReference>
<sequence>MNIHEHQAKALLKEYGVPVAGGVAIFSADEAEAAARSLPGPLYVVKSQIHAGGRGKGKFKELSADAKGGVRLAKSVEDVVANAREMLGNTLVTKQTGASGKQVNRLYIEDGADIDRELYLSILVDRTVGRVAFVVSTEGGMDIEAVAEHTPEKIVTLAIDPDTGVTAADVEKLASALQLDAAAKAGGASLFPALYKAFCDKDMSLLEVNPLIVMKDGHLRVLDAKVSFDNNALFRHPDVVALRDTSEEDAKEIEASKYDLAYVALDGNIGCMVNGAGLAMATMDIIKLYGEEPANFLDVGGGASKEKVTAAFKIITADPNVKGILVNIFGGIMRCDVIAEGVVAAVREVGLKVPLVVRLEGTNVKEGKAILKDSGLNVIPADDLDDAAQKIVKAIKGQ</sequence>
<dbReference type="Pfam" id="PF00549">
    <property type="entry name" value="Ligase_CoA"/>
    <property type="match status" value="1"/>
</dbReference>
<evidence type="ECO:0000256" key="3">
    <source>
        <dbReference type="ARBA" id="ARBA00022598"/>
    </source>
</evidence>
<keyword evidence="13" id="KW-1185">Reference proteome</keyword>
<dbReference type="PROSITE" id="PS50975">
    <property type="entry name" value="ATP_GRASP"/>
    <property type="match status" value="1"/>
</dbReference>
<dbReference type="Pfam" id="PF08442">
    <property type="entry name" value="ATP-grasp_2"/>
    <property type="match status" value="1"/>
</dbReference>
<dbReference type="AlphaFoldDB" id="A0AA41UHG2"/>
<organism evidence="12 13">
    <name type="scientific">Paradevosia shaoguanensis</name>
    <dbReference type="NCBI Taxonomy" id="1335043"/>
    <lineage>
        <taxon>Bacteria</taxon>
        <taxon>Pseudomonadati</taxon>
        <taxon>Pseudomonadota</taxon>
        <taxon>Alphaproteobacteria</taxon>
        <taxon>Hyphomicrobiales</taxon>
        <taxon>Devosiaceae</taxon>
        <taxon>Paradevosia</taxon>
    </lineage>
</organism>
<keyword evidence="7 10" id="KW-0460">Magnesium</keyword>
<dbReference type="Gene3D" id="3.30.470.20">
    <property type="entry name" value="ATP-grasp fold, B domain"/>
    <property type="match status" value="1"/>
</dbReference>
<dbReference type="InterPro" id="IPR005811">
    <property type="entry name" value="SUCC_ACL_C"/>
</dbReference>
<dbReference type="NCBIfam" id="NF001913">
    <property type="entry name" value="PRK00696.1"/>
    <property type="match status" value="1"/>
</dbReference>
<reference evidence="12" key="1">
    <citation type="submission" date="2022-03" db="EMBL/GenBank/DDBJ databases">
        <title>The complete genome sequence of a Methyloterrigena soli.</title>
        <authorList>
            <person name="Zi Z."/>
        </authorList>
    </citation>
    <scope>NUCLEOTIDE SEQUENCE</scope>
    <source>
        <strain evidence="12">M48</strain>
    </source>
</reference>
<evidence type="ECO:0000259" key="11">
    <source>
        <dbReference type="PROSITE" id="PS50975"/>
    </source>
</evidence>
<proteinExistence type="inferred from homology"/>
<dbReference type="Gene3D" id="3.30.1490.20">
    <property type="entry name" value="ATP-grasp fold, A domain"/>
    <property type="match status" value="1"/>
</dbReference>
<comment type="subunit">
    <text evidence="10">Heterotetramer of two alpha and two beta subunits.</text>
</comment>
<dbReference type="GO" id="GO:0006104">
    <property type="term" value="P:succinyl-CoA metabolic process"/>
    <property type="evidence" value="ECO:0007669"/>
    <property type="project" value="TreeGrafter"/>
</dbReference>
<dbReference type="InterPro" id="IPR013650">
    <property type="entry name" value="ATP-grasp_succ-CoA_synth-type"/>
</dbReference>
<dbReference type="FunFam" id="3.30.470.20:FF:000002">
    <property type="entry name" value="Succinate--CoA ligase [ADP-forming] subunit beta"/>
    <property type="match status" value="1"/>
</dbReference>
<dbReference type="PROSITE" id="PS01217">
    <property type="entry name" value="SUCCINYL_COA_LIG_3"/>
    <property type="match status" value="1"/>
</dbReference>
<dbReference type="PANTHER" id="PTHR11815">
    <property type="entry name" value="SUCCINYL-COA SYNTHETASE BETA CHAIN"/>
    <property type="match status" value="1"/>
</dbReference>
<dbReference type="InterPro" id="IPR017866">
    <property type="entry name" value="Succ-CoA_synthase_bsu_CS"/>
</dbReference>
<gene>
    <name evidence="10 12" type="primary">sucC</name>
    <name evidence="12" type="ORF">ML536_15785</name>
</gene>
<comment type="similarity">
    <text evidence="1 10">Belongs to the succinate/malate CoA ligase beta subunit family.</text>
</comment>
<dbReference type="Proteomes" id="UP001156140">
    <property type="component" value="Unassembled WGS sequence"/>
</dbReference>
<evidence type="ECO:0000256" key="6">
    <source>
        <dbReference type="ARBA" id="ARBA00022840"/>
    </source>
</evidence>
<keyword evidence="6 10" id="KW-0067">ATP-binding</keyword>
<evidence type="ECO:0000256" key="2">
    <source>
        <dbReference type="ARBA" id="ARBA00022532"/>
    </source>
</evidence>
<evidence type="ECO:0000256" key="1">
    <source>
        <dbReference type="ARBA" id="ARBA00009182"/>
    </source>
</evidence>
<dbReference type="InterPro" id="IPR011761">
    <property type="entry name" value="ATP-grasp"/>
</dbReference>
<protein>
    <recommendedName>
        <fullName evidence="10">Succinate--CoA ligase [ADP-forming] subunit beta</fullName>
        <ecNumber evidence="10">6.2.1.5</ecNumber>
    </recommendedName>
    <alternativeName>
        <fullName evidence="10">Succinyl-CoA synthetase subunit beta</fullName>
        <shortName evidence="10">SCS-beta</shortName>
    </alternativeName>
</protein>
<evidence type="ECO:0000313" key="13">
    <source>
        <dbReference type="Proteomes" id="UP001156140"/>
    </source>
</evidence>
<keyword evidence="4 10" id="KW-0479">Metal-binding</keyword>
<evidence type="ECO:0000256" key="10">
    <source>
        <dbReference type="HAMAP-Rule" id="MF_00558"/>
    </source>
</evidence>
<dbReference type="GO" id="GO:0050074">
    <property type="term" value="F:malate-CoA ligase activity"/>
    <property type="evidence" value="ECO:0007669"/>
    <property type="project" value="UniProtKB-EC"/>
</dbReference>
<keyword evidence="5 10" id="KW-0547">Nucleotide-binding</keyword>
<accession>A0AA41UHG2</accession>
<comment type="pathway">
    <text evidence="10">Carbohydrate metabolism; tricarboxylic acid cycle; succinate from succinyl-CoA (ligase route): step 1/1.</text>
</comment>
<dbReference type="InterPro" id="IPR005809">
    <property type="entry name" value="Succ_CoA_ligase-like_bsu"/>
</dbReference>
<dbReference type="GO" id="GO:0000287">
    <property type="term" value="F:magnesium ion binding"/>
    <property type="evidence" value="ECO:0007669"/>
    <property type="project" value="UniProtKB-UniRule"/>
</dbReference>
<comment type="caution">
    <text evidence="12">The sequence shown here is derived from an EMBL/GenBank/DDBJ whole genome shotgun (WGS) entry which is preliminary data.</text>
</comment>
<name>A0AA41UHG2_9HYPH</name>
<dbReference type="InterPro" id="IPR016102">
    <property type="entry name" value="Succinyl-CoA_synth-like"/>
</dbReference>
<dbReference type="InterPro" id="IPR013815">
    <property type="entry name" value="ATP_grasp_subdomain_1"/>
</dbReference>
<dbReference type="RefSeq" id="WP_281736504.1">
    <property type="nucleotide sequence ID" value="NZ_JAKETQ010000002.1"/>
</dbReference>
<feature type="binding site" evidence="10">
    <location>
        <position position="46"/>
    </location>
    <ligand>
        <name>ATP</name>
        <dbReference type="ChEBI" id="CHEBI:30616"/>
    </ligand>
</feature>
<evidence type="ECO:0000256" key="9">
    <source>
        <dbReference type="ARBA" id="ARBA00060690"/>
    </source>
</evidence>
<feature type="binding site" evidence="10">
    <location>
        <begin position="53"/>
        <end position="55"/>
    </location>
    <ligand>
        <name>ATP</name>
        <dbReference type="ChEBI" id="CHEBI:30616"/>
    </ligand>
</feature>
<evidence type="ECO:0000256" key="7">
    <source>
        <dbReference type="ARBA" id="ARBA00022842"/>
    </source>
</evidence>
<evidence type="ECO:0000256" key="5">
    <source>
        <dbReference type="ARBA" id="ARBA00022741"/>
    </source>
</evidence>
<dbReference type="HAMAP" id="MF_00558">
    <property type="entry name" value="Succ_CoA_beta"/>
    <property type="match status" value="1"/>
</dbReference>
<evidence type="ECO:0000256" key="4">
    <source>
        <dbReference type="ARBA" id="ARBA00022723"/>
    </source>
</evidence>
<feature type="binding site" evidence="10">
    <location>
        <position position="112"/>
    </location>
    <ligand>
        <name>ATP</name>
        <dbReference type="ChEBI" id="CHEBI:30616"/>
    </ligand>
</feature>
<dbReference type="GO" id="GO:0042709">
    <property type="term" value="C:succinate-CoA ligase complex"/>
    <property type="evidence" value="ECO:0007669"/>
    <property type="project" value="TreeGrafter"/>
</dbReference>
<dbReference type="SUPFAM" id="SSF52210">
    <property type="entry name" value="Succinyl-CoA synthetase domains"/>
    <property type="match status" value="1"/>
</dbReference>
<feature type="binding site" evidence="10">
    <location>
        <position position="274"/>
    </location>
    <ligand>
        <name>substrate</name>
        <note>ligand shared with subunit alpha</note>
    </ligand>
</feature>
<comment type="function">
    <text evidence="10">Succinyl-CoA synthetase functions in the citric acid cycle (TCA), coupling the hydrolysis of succinyl-CoA to the synthesis of either ATP or GTP and thus represents the only step of substrate-level phosphorylation in the TCA. The beta subunit provides nucleotide specificity of the enzyme and binds the substrate succinate, while the binding sites for coenzyme A and phosphate are found in the alpha subunit.</text>
</comment>
<dbReference type="Gene3D" id="3.40.50.261">
    <property type="entry name" value="Succinyl-CoA synthetase domains"/>
    <property type="match status" value="1"/>
</dbReference>
<comment type="catalytic activity">
    <reaction evidence="8">
        <text>(S)-malate + ATP + CoA = (S)-malyl-CoA + ADP + phosphate</text>
        <dbReference type="Rhea" id="RHEA:26193"/>
        <dbReference type="ChEBI" id="CHEBI:15589"/>
        <dbReference type="ChEBI" id="CHEBI:30616"/>
        <dbReference type="ChEBI" id="CHEBI:43474"/>
        <dbReference type="ChEBI" id="CHEBI:57287"/>
        <dbReference type="ChEBI" id="CHEBI:57317"/>
        <dbReference type="ChEBI" id="CHEBI:456216"/>
        <dbReference type="EC" id="6.2.1.9"/>
    </reaction>
</comment>
<comment type="catalytic activity">
    <reaction evidence="10">
        <text>GTP + succinate + CoA = succinyl-CoA + GDP + phosphate</text>
        <dbReference type="Rhea" id="RHEA:22120"/>
        <dbReference type="ChEBI" id="CHEBI:30031"/>
        <dbReference type="ChEBI" id="CHEBI:37565"/>
        <dbReference type="ChEBI" id="CHEBI:43474"/>
        <dbReference type="ChEBI" id="CHEBI:57287"/>
        <dbReference type="ChEBI" id="CHEBI:57292"/>
        <dbReference type="ChEBI" id="CHEBI:58189"/>
    </reaction>
</comment>
<evidence type="ECO:0000256" key="8">
    <source>
        <dbReference type="ARBA" id="ARBA00052241"/>
    </source>
</evidence>
<comment type="pathway">
    <text evidence="9">One-carbon metabolism; formaldehyde assimilation via serine pathway.</text>
</comment>
<dbReference type="PIRSF" id="PIRSF001554">
    <property type="entry name" value="SucCS_beta"/>
    <property type="match status" value="1"/>
</dbReference>
<keyword evidence="2 10" id="KW-0816">Tricarboxylic acid cycle</keyword>
<feature type="binding site" evidence="10">
    <location>
        <position position="109"/>
    </location>
    <ligand>
        <name>ATP</name>
        <dbReference type="ChEBI" id="CHEBI:30616"/>
    </ligand>
</feature>
<dbReference type="NCBIfam" id="TIGR01016">
    <property type="entry name" value="sucCoAbeta"/>
    <property type="match status" value="1"/>
</dbReference>
<dbReference type="FunFam" id="3.30.1490.20:FF:000002">
    <property type="entry name" value="Succinate--CoA ligase [ADP-forming] subunit beta"/>
    <property type="match status" value="1"/>
</dbReference>
<feature type="domain" description="ATP-grasp" evidence="11">
    <location>
        <begin position="9"/>
        <end position="241"/>
    </location>
</feature>
<evidence type="ECO:0000313" key="12">
    <source>
        <dbReference type="EMBL" id="MCI0128291.1"/>
    </source>
</evidence>
<dbReference type="FunFam" id="3.40.50.261:FF:000001">
    <property type="entry name" value="Succinate--CoA ligase [ADP-forming] subunit beta"/>
    <property type="match status" value="1"/>
</dbReference>
<dbReference type="GO" id="GO:0006099">
    <property type="term" value="P:tricarboxylic acid cycle"/>
    <property type="evidence" value="ECO:0007669"/>
    <property type="project" value="UniProtKB-UniRule"/>
</dbReference>
<comment type="cofactor">
    <cofactor evidence="10">
        <name>Mg(2+)</name>
        <dbReference type="ChEBI" id="CHEBI:18420"/>
    </cofactor>
    <text evidence="10">Binds 1 Mg(2+) ion per subunit.</text>
</comment>
<feature type="binding site" evidence="10">
    <location>
        <position position="209"/>
    </location>
    <ligand>
        <name>Mg(2+)</name>
        <dbReference type="ChEBI" id="CHEBI:18420"/>
    </ligand>
</feature>
<dbReference type="GO" id="GO:0005524">
    <property type="term" value="F:ATP binding"/>
    <property type="evidence" value="ECO:0007669"/>
    <property type="project" value="UniProtKB-UniRule"/>
</dbReference>
<dbReference type="EMBL" id="JALAZD010000002">
    <property type="protein sequence ID" value="MCI0128291.1"/>
    <property type="molecule type" value="Genomic_DNA"/>
</dbReference>
<dbReference type="GO" id="GO:0005829">
    <property type="term" value="C:cytosol"/>
    <property type="evidence" value="ECO:0007669"/>
    <property type="project" value="TreeGrafter"/>
</dbReference>
<feature type="binding site" evidence="10">
    <location>
        <begin position="331"/>
        <end position="333"/>
    </location>
    <ligand>
        <name>substrate</name>
        <note>ligand shared with subunit alpha</note>
    </ligand>
</feature>
<dbReference type="EC" id="6.2.1.5" evidence="10"/>